<keyword evidence="2" id="KW-1185">Reference proteome</keyword>
<comment type="caution">
    <text evidence="1">The sequence shown here is derived from an EMBL/GenBank/DDBJ whole genome shotgun (WGS) entry which is preliminary data.</text>
</comment>
<accession>A0AAV8QD21</accession>
<dbReference type="AlphaFoldDB" id="A0AAV8QD21"/>
<sequence length="130" mass="14168">MAEPTCRTPLVDVVSTNRIAGPTPGTHASPRKITGRLTQSVAGLVSLFIAALSSINELTNVSFSSHWLTPLPLLTPSFFLNPQFRGFSRRGCRKISGLSLLPSLQLGPRRRLGEEHRFREPKASSSVSMV</sequence>
<organism evidence="1 2">
    <name type="scientific">Ensete ventricosum</name>
    <name type="common">Abyssinian banana</name>
    <name type="synonym">Musa ensete</name>
    <dbReference type="NCBI Taxonomy" id="4639"/>
    <lineage>
        <taxon>Eukaryota</taxon>
        <taxon>Viridiplantae</taxon>
        <taxon>Streptophyta</taxon>
        <taxon>Embryophyta</taxon>
        <taxon>Tracheophyta</taxon>
        <taxon>Spermatophyta</taxon>
        <taxon>Magnoliopsida</taxon>
        <taxon>Liliopsida</taxon>
        <taxon>Zingiberales</taxon>
        <taxon>Musaceae</taxon>
        <taxon>Ensete</taxon>
    </lineage>
</organism>
<proteinExistence type="predicted"/>
<dbReference type="EMBL" id="JAQQAF010000006">
    <property type="protein sequence ID" value="KAJ8476082.1"/>
    <property type="molecule type" value="Genomic_DNA"/>
</dbReference>
<evidence type="ECO:0008006" key="3">
    <source>
        <dbReference type="Google" id="ProtNLM"/>
    </source>
</evidence>
<evidence type="ECO:0000313" key="1">
    <source>
        <dbReference type="EMBL" id="KAJ8476082.1"/>
    </source>
</evidence>
<gene>
    <name evidence="1" type="ORF">OPV22_019809</name>
</gene>
<protein>
    <recommendedName>
        <fullName evidence="3">CASP-like protein</fullName>
    </recommendedName>
</protein>
<name>A0AAV8QD21_ENSVE</name>
<reference evidence="1 2" key="1">
    <citation type="submission" date="2022-12" db="EMBL/GenBank/DDBJ databases">
        <title>Chromosome-scale assembly of the Ensete ventricosum genome.</title>
        <authorList>
            <person name="Dussert Y."/>
            <person name="Stocks J."/>
            <person name="Wendawek A."/>
            <person name="Woldeyes F."/>
            <person name="Nichols R.A."/>
            <person name="Borrell J.S."/>
        </authorList>
    </citation>
    <scope>NUCLEOTIDE SEQUENCE [LARGE SCALE GENOMIC DNA]</scope>
    <source>
        <strain evidence="2">cv. Maze</strain>
        <tissue evidence="1">Seeds</tissue>
    </source>
</reference>
<evidence type="ECO:0000313" key="2">
    <source>
        <dbReference type="Proteomes" id="UP001222027"/>
    </source>
</evidence>
<dbReference type="Proteomes" id="UP001222027">
    <property type="component" value="Unassembled WGS sequence"/>
</dbReference>